<evidence type="ECO:0000313" key="3">
    <source>
        <dbReference type="Proteomes" id="UP001341840"/>
    </source>
</evidence>
<dbReference type="Proteomes" id="UP001341840">
    <property type="component" value="Unassembled WGS sequence"/>
</dbReference>
<reference evidence="2 3" key="1">
    <citation type="journal article" date="2023" name="Plants (Basel)">
        <title>Bridging the Gap: Combining Genomics and Transcriptomics Approaches to Understand Stylosanthes scabra, an Orphan Legume from the Brazilian Caatinga.</title>
        <authorList>
            <person name="Ferreira-Neto J.R.C."/>
            <person name="da Silva M.D."/>
            <person name="Binneck E."/>
            <person name="de Melo N.F."/>
            <person name="da Silva R.H."/>
            <person name="de Melo A.L.T.M."/>
            <person name="Pandolfi V."/>
            <person name="Bustamante F.O."/>
            <person name="Brasileiro-Vidal A.C."/>
            <person name="Benko-Iseppon A.M."/>
        </authorList>
    </citation>
    <scope>NUCLEOTIDE SEQUENCE [LARGE SCALE GENOMIC DNA]</scope>
    <source>
        <tissue evidence="2">Leaves</tissue>
    </source>
</reference>
<protein>
    <submittedName>
        <fullName evidence="2">Uncharacterized protein</fullName>
    </submittedName>
</protein>
<keyword evidence="3" id="KW-1185">Reference proteome</keyword>
<organism evidence="2 3">
    <name type="scientific">Stylosanthes scabra</name>
    <dbReference type="NCBI Taxonomy" id="79078"/>
    <lineage>
        <taxon>Eukaryota</taxon>
        <taxon>Viridiplantae</taxon>
        <taxon>Streptophyta</taxon>
        <taxon>Embryophyta</taxon>
        <taxon>Tracheophyta</taxon>
        <taxon>Spermatophyta</taxon>
        <taxon>Magnoliopsida</taxon>
        <taxon>eudicotyledons</taxon>
        <taxon>Gunneridae</taxon>
        <taxon>Pentapetalae</taxon>
        <taxon>rosids</taxon>
        <taxon>fabids</taxon>
        <taxon>Fabales</taxon>
        <taxon>Fabaceae</taxon>
        <taxon>Papilionoideae</taxon>
        <taxon>50 kb inversion clade</taxon>
        <taxon>dalbergioids sensu lato</taxon>
        <taxon>Dalbergieae</taxon>
        <taxon>Pterocarpus clade</taxon>
        <taxon>Stylosanthes</taxon>
    </lineage>
</organism>
<accession>A0ABU6ZXE8</accession>
<evidence type="ECO:0000313" key="2">
    <source>
        <dbReference type="EMBL" id="MED6226626.1"/>
    </source>
</evidence>
<evidence type="ECO:0000256" key="1">
    <source>
        <dbReference type="SAM" id="MobiDB-lite"/>
    </source>
</evidence>
<comment type="caution">
    <text evidence="2">The sequence shown here is derived from an EMBL/GenBank/DDBJ whole genome shotgun (WGS) entry which is preliminary data.</text>
</comment>
<dbReference type="EMBL" id="JASCZI010275810">
    <property type="protein sequence ID" value="MED6226626.1"/>
    <property type="molecule type" value="Genomic_DNA"/>
</dbReference>
<proteinExistence type="predicted"/>
<gene>
    <name evidence="2" type="ORF">PIB30_105678</name>
</gene>
<name>A0ABU6ZXE8_9FABA</name>
<feature type="region of interest" description="Disordered" evidence="1">
    <location>
        <begin position="38"/>
        <end position="66"/>
    </location>
</feature>
<sequence>NYKKVLVNPLSSLGTITHSSGYYLIRCTCRIVANRKDLPHHNSHQKKSFQNQAKQPHVIRDTRRIT</sequence>
<feature type="non-terminal residue" evidence="2">
    <location>
        <position position="1"/>
    </location>
</feature>